<feature type="domain" description="DUF2061" evidence="1">
    <location>
        <begin position="1"/>
        <end position="51"/>
    </location>
</feature>
<dbReference type="Proteomes" id="UP001429984">
    <property type="component" value="Unassembled WGS sequence"/>
</dbReference>
<proteinExistence type="predicted"/>
<dbReference type="Pfam" id="PF09834">
    <property type="entry name" value="DUF2061"/>
    <property type="match status" value="1"/>
</dbReference>
<gene>
    <name evidence="2" type="ORF">IU514_07795</name>
</gene>
<evidence type="ECO:0000313" key="3">
    <source>
        <dbReference type="Proteomes" id="UP001429984"/>
    </source>
</evidence>
<dbReference type="EMBL" id="JADLZT010000004">
    <property type="protein sequence ID" value="MBF6023928.1"/>
    <property type="molecule type" value="Genomic_DNA"/>
</dbReference>
<sequence>MAKTLSFAAAHFTVAFTVGYLMTGSVLVGGALALVEPACNTVVFYFHEKVWRRFELRKKALLSNPPGASGVSIPL</sequence>
<organism evidence="2 3">
    <name type="scientific">Lysobacter niastensis</name>
    <dbReference type="NCBI Taxonomy" id="380629"/>
    <lineage>
        <taxon>Bacteria</taxon>
        <taxon>Pseudomonadati</taxon>
        <taxon>Pseudomonadota</taxon>
        <taxon>Gammaproteobacteria</taxon>
        <taxon>Lysobacterales</taxon>
        <taxon>Lysobacteraceae</taxon>
        <taxon>Lysobacter</taxon>
    </lineage>
</organism>
<evidence type="ECO:0000313" key="2">
    <source>
        <dbReference type="EMBL" id="MBF6023928.1"/>
    </source>
</evidence>
<name>A0ABS0B6Q2_9GAMM</name>
<accession>A0ABS0B6Q2</accession>
<keyword evidence="3" id="KW-1185">Reference proteome</keyword>
<dbReference type="InterPro" id="IPR018638">
    <property type="entry name" value="DUF2061_membrane"/>
</dbReference>
<comment type="caution">
    <text evidence="2">The sequence shown here is derived from an EMBL/GenBank/DDBJ whole genome shotgun (WGS) entry which is preliminary data.</text>
</comment>
<reference evidence="2 3" key="1">
    <citation type="submission" date="2020-11" db="EMBL/GenBank/DDBJ databases">
        <title>Draft Genome Sequence and Secondary Metabolite Biosynthetic Potential of the Lysobacter niastensis Type strain DSM 18481.</title>
        <authorList>
            <person name="Turrini P."/>
            <person name="Artuso I."/>
            <person name="Tescari M."/>
            <person name="Lugli G.A."/>
            <person name="Frangipani E."/>
            <person name="Ventura M."/>
            <person name="Visca P."/>
        </authorList>
    </citation>
    <scope>NUCLEOTIDE SEQUENCE [LARGE SCALE GENOMIC DNA]</scope>
    <source>
        <strain evidence="2 3">DSM 18481</strain>
    </source>
</reference>
<evidence type="ECO:0000259" key="1">
    <source>
        <dbReference type="Pfam" id="PF09834"/>
    </source>
</evidence>
<protein>
    <submittedName>
        <fullName evidence="2">DUF2061 domain-containing protein</fullName>
    </submittedName>
</protein>
<dbReference type="RefSeq" id="WP_194930540.1">
    <property type="nucleotide sequence ID" value="NZ_JADLZT010000004.1"/>
</dbReference>